<keyword evidence="12" id="KW-1185">Reference proteome</keyword>
<keyword evidence="3" id="KW-0813">Transport</keyword>
<evidence type="ECO:0000313" key="12">
    <source>
        <dbReference type="Proteomes" id="UP001283361"/>
    </source>
</evidence>
<proteinExistence type="inferred from homology"/>
<feature type="transmembrane region" description="Helical" evidence="10">
    <location>
        <begin position="237"/>
        <end position="258"/>
    </location>
</feature>
<evidence type="ECO:0000256" key="9">
    <source>
        <dbReference type="SAM" id="MobiDB-lite"/>
    </source>
</evidence>
<comment type="subcellular location">
    <subcellularLocation>
        <location evidence="1">Endomembrane system</location>
        <topology evidence="1">Multi-pass membrane protein</topology>
    </subcellularLocation>
</comment>
<evidence type="ECO:0000256" key="2">
    <source>
        <dbReference type="ARBA" id="ARBA00006855"/>
    </source>
</evidence>
<evidence type="ECO:0008006" key="13">
    <source>
        <dbReference type="Google" id="ProtNLM"/>
    </source>
</evidence>
<keyword evidence="7 10" id="KW-0472">Membrane</keyword>
<protein>
    <recommendedName>
        <fullName evidence="13">Cystinosin</fullName>
    </recommendedName>
</protein>
<reference evidence="11" key="1">
    <citation type="journal article" date="2023" name="G3 (Bethesda)">
        <title>A reference genome for the long-term kleptoplast-retaining sea slug Elysia crispata morphotype clarki.</title>
        <authorList>
            <person name="Eastman K.E."/>
            <person name="Pendleton A.L."/>
            <person name="Shaikh M.A."/>
            <person name="Suttiyut T."/>
            <person name="Ogas R."/>
            <person name="Tomko P."/>
            <person name="Gavelis G."/>
            <person name="Widhalm J.R."/>
            <person name="Wisecaver J.H."/>
        </authorList>
    </citation>
    <scope>NUCLEOTIDE SEQUENCE</scope>
    <source>
        <strain evidence="11">ECLA1</strain>
    </source>
</reference>
<dbReference type="AlphaFoldDB" id="A0AAE0YLQ1"/>
<dbReference type="Pfam" id="PF04193">
    <property type="entry name" value="PQ-loop"/>
    <property type="match status" value="2"/>
</dbReference>
<comment type="caution">
    <text evidence="11">The sequence shown here is derived from an EMBL/GenBank/DDBJ whole genome shotgun (WGS) entry which is preliminary data.</text>
</comment>
<evidence type="ECO:0000256" key="3">
    <source>
        <dbReference type="ARBA" id="ARBA00022448"/>
    </source>
</evidence>
<evidence type="ECO:0000256" key="7">
    <source>
        <dbReference type="ARBA" id="ARBA00023136"/>
    </source>
</evidence>
<evidence type="ECO:0000256" key="8">
    <source>
        <dbReference type="ARBA" id="ARBA00048473"/>
    </source>
</evidence>
<feature type="transmembrane region" description="Helical" evidence="10">
    <location>
        <begin position="101"/>
        <end position="121"/>
    </location>
</feature>
<dbReference type="EMBL" id="JAWDGP010005880">
    <property type="protein sequence ID" value="KAK3750428.1"/>
    <property type="molecule type" value="Genomic_DNA"/>
</dbReference>
<evidence type="ECO:0000313" key="11">
    <source>
        <dbReference type="EMBL" id="KAK3750428.1"/>
    </source>
</evidence>
<dbReference type="InterPro" id="IPR005282">
    <property type="entry name" value="LC_transporter"/>
</dbReference>
<feature type="transmembrane region" description="Helical" evidence="10">
    <location>
        <begin position="133"/>
        <end position="153"/>
    </location>
</feature>
<dbReference type="SMART" id="SM00679">
    <property type="entry name" value="CTNS"/>
    <property type="match status" value="2"/>
</dbReference>
<evidence type="ECO:0000256" key="10">
    <source>
        <dbReference type="SAM" id="Phobius"/>
    </source>
</evidence>
<name>A0AAE0YLQ1_9GAST</name>
<dbReference type="NCBIfam" id="TIGR00951">
    <property type="entry name" value="2A43"/>
    <property type="match status" value="1"/>
</dbReference>
<feature type="region of interest" description="Disordered" evidence="9">
    <location>
        <begin position="353"/>
        <end position="373"/>
    </location>
</feature>
<sequence length="478" mass="53966">MELMKNYTHSSSDEKIYIYYITYTLGWICTTAWLLSFCPQIYINWKRTSVVGLSLDFLAFNTVGFLVFSAYVISLLWIPSIKAENEADNSGRSSQVHVPDAVFSLLALFLTVITVVQSIVYDRGGQRVSEWTRVTLVVLAIVVVISLIVPATSSSRSSWTWLDSINALSYIKVVVTVLKYWPQVLLNYRRKSTEGWSVHNVLLDFGGGWISMIQMFIDATASGTNNWPSSYQNIAKYWLCVITLIFDSVFLMQHYALYARNQHGYQMLNQRLNGVLETAAEEDNVERDERQGHLPRTRAAEWEGLEIERQALIIRGQQRADPNTSRHPPIDHLSRDIGSVGIVNTVEEMPVTVPNDNQRARPSRPPGPNCIHGPGHRCFSARVSSAEDISDDVSINSPTNNIYEPRETENSPVLTRGSGSRYGAINPPGAVHTHSNIREINQRHTVDNTVNPNTLHESARDEIERSRRELQDLGINFS</sequence>
<evidence type="ECO:0000256" key="5">
    <source>
        <dbReference type="ARBA" id="ARBA00022737"/>
    </source>
</evidence>
<dbReference type="GO" id="GO:0015184">
    <property type="term" value="F:L-cystine transmembrane transporter activity"/>
    <property type="evidence" value="ECO:0007669"/>
    <property type="project" value="TreeGrafter"/>
</dbReference>
<dbReference type="Proteomes" id="UP001283361">
    <property type="component" value="Unassembled WGS sequence"/>
</dbReference>
<feature type="compositionally biased region" description="Polar residues" evidence="9">
    <location>
        <begin position="393"/>
        <end position="402"/>
    </location>
</feature>
<dbReference type="PANTHER" id="PTHR13131:SF5">
    <property type="entry name" value="CYSTINOSIN"/>
    <property type="match status" value="1"/>
</dbReference>
<feature type="transmembrane region" description="Helical" evidence="10">
    <location>
        <begin position="20"/>
        <end position="45"/>
    </location>
</feature>
<gene>
    <name evidence="11" type="ORF">RRG08_062743</name>
</gene>
<feature type="transmembrane region" description="Helical" evidence="10">
    <location>
        <begin position="159"/>
        <end position="181"/>
    </location>
</feature>
<evidence type="ECO:0000256" key="4">
    <source>
        <dbReference type="ARBA" id="ARBA00022692"/>
    </source>
</evidence>
<dbReference type="GO" id="GO:0012505">
    <property type="term" value="C:endomembrane system"/>
    <property type="evidence" value="ECO:0007669"/>
    <property type="project" value="UniProtKB-SubCell"/>
</dbReference>
<dbReference type="Gene3D" id="1.20.1280.290">
    <property type="match status" value="2"/>
</dbReference>
<dbReference type="GO" id="GO:0005774">
    <property type="term" value="C:vacuolar membrane"/>
    <property type="evidence" value="ECO:0007669"/>
    <property type="project" value="TreeGrafter"/>
</dbReference>
<feature type="region of interest" description="Disordered" evidence="9">
    <location>
        <begin position="389"/>
        <end position="415"/>
    </location>
</feature>
<keyword evidence="5" id="KW-0677">Repeat</keyword>
<accession>A0AAE0YLQ1</accession>
<comment type="similarity">
    <text evidence="2">Belongs to the cystinosin family.</text>
</comment>
<comment type="catalytic activity">
    <reaction evidence="8">
        <text>L-cystine(out) + H(+)(out) = L-cystine(in) + H(+)(in)</text>
        <dbReference type="Rhea" id="RHEA:66172"/>
        <dbReference type="ChEBI" id="CHEBI:15378"/>
        <dbReference type="ChEBI" id="CHEBI:35491"/>
    </reaction>
    <physiologicalReaction direction="left-to-right" evidence="8">
        <dbReference type="Rhea" id="RHEA:66173"/>
    </physiologicalReaction>
</comment>
<dbReference type="PANTHER" id="PTHR13131">
    <property type="entry name" value="CYSTINOSIN"/>
    <property type="match status" value="1"/>
</dbReference>
<organism evidence="11 12">
    <name type="scientific">Elysia crispata</name>
    <name type="common">lettuce slug</name>
    <dbReference type="NCBI Taxonomy" id="231223"/>
    <lineage>
        <taxon>Eukaryota</taxon>
        <taxon>Metazoa</taxon>
        <taxon>Spiralia</taxon>
        <taxon>Lophotrochozoa</taxon>
        <taxon>Mollusca</taxon>
        <taxon>Gastropoda</taxon>
        <taxon>Heterobranchia</taxon>
        <taxon>Euthyneura</taxon>
        <taxon>Panpulmonata</taxon>
        <taxon>Sacoglossa</taxon>
        <taxon>Placobranchoidea</taxon>
        <taxon>Plakobranchidae</taxon>
        <taxon>Elysia</taxon>
    </lineage>
</organism>
<feature type="transmembrane region" description="Helical" evidence="10">
    <location>
        <begin position="201"/>
        <end position="217"/>
    </location>
</feature>
<evidence type="ECO:0000256" key="1">
    <source>
        <dbReference type="ARBA" id="ARBA00004127"/>
    </source>
</evidence>
<feature type="transmembrane region" description="Helical" evidence="10">
    <location>
        <begin position="57"/>
        <end position="81"/>
    </location>
</feature>
<dbReference type="InterPro" id="IPR006603">
    <property type="entry name" value="PQ-loop_rpt"/>
</dbReference>
<keyword evidence="4 10" id="KW-0812">Transmembrane</keyword>
<keyword evidence="6 10" id="KW-1133">Transmembrane helix</keyword>
<evidence type="ECO:0000256" key="6">
    <source>
        <dbReference type="ARBA" id="ARBA00022989"/>
    </source>
</evidence>